<organism evidence="1 2">
    <name type="scientific">Neisseria animaloris</name>
    <dbReference type="NCBI Taxonomy" id="326522"/>
    <lineage>
        <taxon>Bacteria</taxon>
        <taxon>Pseudomonadati</taxon>
        <taxon>Pseudomonadota</taxon>
        <taxon>Betaproteobacteria</taxon>
        <taxon>Neisseriales</taxon>
        <taxon>Neisseriaceae</taxon>
        <taxon>Neisseria</taxon>
    </lineage>
</organism>
<sequence>MNANDYSGLSGKWQKRFEFFDKCGTNPNVPEFKAAIKAVPFM</sequence>
<dbReference type="KEGG" id="nani:NCTC12227_00118"/>
<proteinExistence type="predicted"/>
<dbReference type="STRING" id="326522.BWD08_00390"/>
<evidence type="ECO:0000313" key="1">
    <source>
        <dbReference type="EMBL" id="VEJ20413.1"/>
    </source>
</evidence>
<dbReference type="EMBL" id="LR134516">
    <property type="protein sequence ID" value="VEJ20413.1"/>
    <property type="molecule type" value="Genomic_DNA"/>
</dbReference>
<name>A0A3S4ZAQ8_9NEIS</name>
<dbReference type="Proteomes" id="UP000268229">
    <property type="component" value="Chromosome"/>
</dbReference>
<dbReference type="RefSeq" id="WP_267894448.1">
    <property type="nucleotide sequence ID" value="NZ_LR134516.1"/>
</dbReference>
<evidence type="ECO:0000313" key="2">
    <source>
        <dbReference type="Proteomes" id="UP000268229"/>
    </source>
</evidence>
<protein>
    <submittedName>
        <fullName evidence="1">Uncharacterized protein</fullName>
    </submittedName>
</protein>
<keyword evidence="2" id="KW-1185">Reference proteome</keyword>
<dbReference type="AlphaFoldDB" id="A0A3S4ZAQ8"/>
<accession>A0A3S4ZAQ8</accession>
<reference evidence="1 2" key="1">
    <citation type="submission" date="2018-12" db="EMBL/GenBank/DDBJ databases">
        <authorList>
            <consortium name="Pathogen Informatics"/>
        </authorList>
    </citation>
    <scope>NUCLEOTIDE SEQUENCE [LARGE SCALE GENOMIC DNA]</scope>
    <source>
        <strain evidence="1 2">NCTC12227</strain>
    </source>
</reference>
<gene>
    <name evidence="1" type="ORF">NCTC12227_00118</name>
</gene>